<organism evidence="6 7">
    <name type="scientific">Candidatus Portiera aleyrodidarum</name>
    <name type="common">primary endosymbiont of Bemisia tabaci</name>
    <dbReference type="NCBI Taxonomy" id="91844"/>
    <lineage>
        <taxon>Bacteria</taxon>
        <taxon>Pseudomonadati</taxon>
        <taxon>Pseudomonadota</taxon>
        <taxon>Gammaproteobacteria</taxon>
        <taxon>Candidatus Johnevansiales</taxon>
        <taxon>Candidatus Johnevansiaceae</taxon>
        <taxon>Candidatus Portiera</taxon>
    </lineage>
</organism>
<dbReference type="PRINTS" id="PR01727">
    <property type="entry name" value="DNABINDINGHU"/>
</dbReference>
<dbReference type="Gene3D" id="4.10.520.10">
    <property type="entry name" value="IHF-like DNA-binding proteins"/>
    <property type="match status" value="1"/>
</dbReference>
<sequence length="93" mass="10852">MKKSYLRKLISLLTNIKKNKANLIINLFYNYIKKNLKKGKSVFLLGFGTFTIKYSAAKISNNPKNGKKIKLLATKKIKFKISKYIKKIRKIKK</sequence>
<keyword evidence="4 6" id="KW-0238">DNA-binding</keyword>
<dbReference type="GO" id="GO:0030527">
    <property type="term" value="F:structural constituent of chromatin"/>
    <property type="evidence" value="ECO:0007669"/>
    <property type="project" value="InterPro"/>
</dbReference>
<dbReference type="SMART" id="SM00411">
    <property type="entry name" value="BHL"/>
    <property type="match status" value="1"/>
</dbReference>
<dbReference type="PANTHER" id="PTHR33175">
    <property type="entry name" value="DNA-BINDING PROTEIN HU"/>
    <property type="match status" value="1"/>
</dbReference>
<dbReference type="GO" id="GO:0005829">
    <property type="term" value="C:cytosol"/>
    <property type="evidence" value="ECO:0007669"/>
    <property type="project" value="TreeGrafter"/>
</dbReference>
<reference evidence="6 7" key="1">
    <citation type="journal article" date="2015" name="Genome Biol. Evol.">
        <title>Genome evolution in the primary endosymbiont of whiteflies sheds light on their divergence.</title>
        <authorList>
            <person name="Santos-Garcia D."/>
            <person name="Vargas-Chavez C."/>
            <person name="Moya A."/>
            <person name="Latorre A."/>
            <person name="Silva"/>
            <person name="F J."/>
        </authorList>
    </citation>
    <scope>NUCLEOTIDE SEQUENCE [LARGE SCALE GENOMIC DNA]</scope>
    <source>
        <strain evidence="7">AD-VLC</strain>
    </source>
</reference>
<evidence type="ECO:0000256" key="3">
    <source>
        <dbReference type="ARBA" id="ARBA00023067"/>
    </source>
</evidence>
<dbReference type="RefSeq" id="WP_219848620.1">
    <property type="nucleotide sequence ID" value="NZ_LN649255.1"/>
</dbReference>
<name>A0A8D9JSQ2_9GAMM</name>
<protein>
    <submittedName>
        <fullName evidence="6">DNA-binding protein HU-beta</fullName>
    </submittedName>
</protein>
<dbReference type="SUPFAM" id="SSF47729">
    <property type="entry name" value="IHF-like DNA-binding proteins"/>
    <property type="match status" value="1"/>
</dbReference>
<dbReference type="Proteomes" id="UP000032800">
    <property type="component" value="Chromosome I"/>
</dbReference>
<proteinExistence type="inferred from homology"/>
<dbReference type="AlphaFoldDB" id="A0A8D9JSQ2"/>
<dbReference type="EMBL" id="LN649255">
    <property type="protein sequence ID" value="CEI58775.1"/>
    <property type="molecule type" value="Genomic_DNA"/>
</dbReference>
<keyword evidence="3" id="KW-0226">DNA condensation</keyword>
<dbReference type="PANTHER" id="PTHR33175:SF3">
    <property type="entry name" value="DNA-BINDING PROTEIN HU-BETA"/>
    <property type="match status" value="1"/>
</dbReference>
<evidence type="ECO:0000313" key="6">
    <source>
        <dbReference type="EMBL" id="CEI58775.1"/>
    </source>
</evidence>
<dbReference type="GO" id="GO:0003677">
    <property type="term" value="F:DNA binding"/>
    <property type="evidence" value="ECO:0007669"/>
    <property type="project" value="UniProtKB-KW"/>
</dbReference>
<accession>A0A8D9JSQ2</accession>
<comment type="function">
    <text evidence="1">Histone-like DNA-binding protein which is capable of wrapping DNA to stabilize it, and thus to prevent its denaturation under extreme environmental conditions.</text>
</comment>
<comment type="similarity">
    <text evidence="2 5">Belongs to the bacterial histone-like protein family.</text>
</comment>
<dbReference type="InterPro" id="IPR010992">
    <property type="entry name" value="IHF-like_DNA-bd_dom_sf"/>
</dbReference>
<evidence type="ECO:0000313" key="7">
    <source>
        <dbReference type="Proteomes" id="UP000032800"/>
    </source>
</evidence>
<dbReference type="KEGG" id="plc:PAD_212"/>
<dbReference type="Pfam" id="PF00216">
    <property type="entry name" value="Bac_DNA_binding"/>
    <property type="match status" value="1"/>
</dbReference>
<dbReference type="InterPro" id="IPR000119">
    <property type="entry name" value="Hist_DNA-bd"/>
</dbReference>
<gene>
    <name evidence="6" type="primary">hupB</name>
    <name evidence="6" type="ORF">PAD_212</name>
</gene>
<evidence type="ECO:0000256" key="1">
    <source>
        <dbReference type="ARBA" id="ARBA00003819"/>
    </source>
</evidence>
<evidence type="ECO:0000256" key="4">
    <source>
        <dbReference type="ARBA" id="ARBA00023125"/>
    </source>
</evidence>
<evidence type="ECO:0000256" key="2">
    <source>
        <dbReference type="ARBA" id="ARBA00010529"/>
    </source>
</evidence>
<dbReference type="GO" id="GO:0030261">
    <property type="term" value="P:chromosome condensation"/>
    <property type="evidence" value="ECO:0007669"/>
    <property type="project" value="UniProtKB-KW"/>
</dbReference>
<evidence type="ECO:0000256" key="5">
    <source>
        <dbReference type="RuleBase" id="RU003939"/>
    </source>
</evidence>